<organism evidence="3 4">
    <name type="scientific">Branchiostoma floridae</name>
    <name type="common">Florida lancelet</name>
    <name type="synonym">Amphioxus</name>
    <dbReference type="NCBI Taxonomy" id="7739"/>
    <lineage>
        <taxon>Eukaryota</taxon>
        <taxon>Metazoa</taxon>
        <taxon>Chordata</taxon>
        <taxon>Cephalochordata</taxon>
        <taxon>Leptocardii</taxon>
        <taxon>Amphioxiformes</taxon>
        <taxon>Branchiostomatidae</taxon>
        <taxon>Branchiostoma</taxon>
    </lineage>
</organism>
<evidence type="ECO:0000256" key="1">
    <source>
        <dbReference type="ARBA" id="ARBA00009817"/>
    </source>
</evidence>
<dbReference type="GO" id="GO:0020037">
    <property type="term" value="F:heme binding"/>
    <property type="evidence" value="ECO:0000318"/>
    <property type="project" value="GO_Central"/>
</dbReference>
<name>A0A9J7MUE4_BRAFL</name>
<keyword evidence="3" id="KW-1185">Reference proteome</keyword>
<dbReference type="Gene3D" id="3.20.80.10">
    <property type="entry name" value="Regulatory factor, effector binding domain"/>
    <property type="match status" value="4"/>
</dbReference>
<reference evidence="4" key="2">
    <citation type="submission" date="2025-08" db="UniProtKB">
        <authorList>
            <consortium name="RefSeq"/>
        </authorList>
    </citation>
    <scope>IDENTIFICATION</scope>
    <source>
        <strain evidence="4">S238N-H82</strain>
        <tissue evidence="4">Testes</tissue>
    </source>
</reference>
<reference evidence="3" key="1">
    <citation type="journal article" date="2020" name="Nat. Ecol. Evol.">
        <title>Deeply conserved synteny resolves early events in vertebrate evolution.</title>
        <authorList>
            <person name="Simakov O."/>
            <person name="Marletaz F."/>
            <person name="Yue J.X."/>
            <person name="O'Connell B."/>
            <person name="Jenkins J."/>
            <person name="Brandt A."/>
            <person name="Calef R."/>
            <person name="Tung C.H."/>
            <person name="Huang T.K."/>
            <person name="Schmutz J."/>
            <person name="Satoh N."/>
            <person name="Yu J.K."/>
            <person name="Putnam N.H."/>
            <person name="Green R.E."/>
            <person name="Rokhsar D.S."/>
        </authorList>
    </citation>
    <scope>NUCLEOTIDE SEQUENCE [LARGE SCALE GENOMIC DNA]</scope>
    <source>
        <strain evidence="3">S238N-H82</strain>
    </source>
</reference>
<comment type="similarity">
    <text evidence="1">Belongs to the HEBP family.</text>
</comment>
<dbReference type="AlphaFoldDB" id="A0A9J7MUE4"/>
<protein>
    <submittedName>
        <fullName evidence="4">Uncharacterized protein LOC118419305</fullName>
    </submittedName>
</protein>
<sequence>MRLPLLFAGLVLNVLLSGVHGVRADITSPPCDVSDHLHECLCSYPEYHVRRMRRSLWVSTTVWDLSPSSGRARALKKLQRYLHGHNNQGVTIPREWPLTTQTYVPTGLLREVTVALPLPREEWISPPVPEDPTVVLDVVPETVLYVKSFRRRGDLGFSAQREAQKLLHLLIANKEPIVRRDDYYYILQHGGDGSTLRERYEVAIFATNAVLDEFYRGTDGPGERLLRLPRCLRGNDSLWSSGGASVHADLVRRYCGTTFCYGPDCPTYTIQSKDGRGVERRSYRTVGPFMRTDPLTCQFDRARQQGQKIMFQKLKEVGLASPGRNFSRFSPVVTEVVQVGSRGGSCSRTYASYMPVPRDVLTRVSQEKTESFVSTCQDLSGYVLCFGGHGGTETAFEAGRRLSTALADRGASFSDDAMAVVEYNVQSRVFDRHNEVFMETRDSENGCLHTDSSGTQGQNSLDFTLTKDWFEGADITSPDLQHPCTKAPCPHNKITRTFDHFKEHRYMKTRWVCTKERSCEAVSGRDKAMAGLLFYINGRNDDRATIEMMQPVLTIHNVTEVSSPACDKIFTVCLYLPTGYHDNPPRPVDTQVYISEPVEELELFSLHFNNARVGGLSRDLYVSELAHNVTAEMSSMPDRFDVRCEKEMIAELLFMATEDEEWHELAFFRKVPTQLLPQTDSQADDVHVQYDACQNDACFLHEKVRDWDGFTEFRFDIGKWVCMKTAGCETGNPRDVFLALTSYFGGKNVAGRVLGNMMAPVVMQYKNISKDEDPFPGSCHEELEACAPLPRYYQRKNAPAPTEEGLMLRQVVTPSMYIIALKGHITSAQLSLELETLKHKLEETGLQFDKSGNLFYTYDEPFTEVDRRVTYTGFWKLQTVG</sequence>
<accession>A0A9J7MUE4</accession>
<evidence type="ECO:0000313" key="4">
    <source>
        <dbReference type="RefSeq" id="XP_035681557.1"/>
    </source>
</evidence>
<evidence type="ECO:0000256" key="2">
    <source>
        <dbReference type="SAM" id="SignalP"/>
    </source>
</evidence>
<dbReference type="PANTHER" id="PTHR11220">
    <property type="entry name" value="HEME-BINDING PROTEIN-RELATED"/>
    <property type="match status" value="1"/>
</dbReference>
<dbReference type="OrthoDB" id="9980274at2759"/>
<dbReference type="FunFam" id="3.20.80.10:FF:000002">
    <property type="entry name" value="Heme-binding protein 2"/>
    <property type="match status" value="1"/>
</dbReference>
<keyword evidence="2" id="KW-0732">Signal</keyword>
<feature type="chain" id="PRO_5039900847" evidence="2">
    <location>
        <begin position="22"/>
        <end position="881"/>
    </location>
</feature>
<gene>
    <name evidence="4" type="primary">LOC118419305</name>
</gene>
<dbReference type="RefSeq" id="XP_035681557.1">
    <property type="nucleotide sequence ID" value="XM_035825664.1"/>
</dbReference>
<dbReference type="KEGG" id="bfo:118419305"/>
<feature type="signal peptide" evidence="2">
    <location>
        <begin position="1"/>
        <end position="21"/>
    </location>
</feature>
<evidence type="ECO:0000313" key="3">
    <source>
        <dbReference type="Proteomes" id="UP000001554"/>
    </source>
</evidence>
<dbReference type="InterPro" id="IPR006917">
    <property type="entry name" value="SOUL_heme-bd"/>
</dbReference>
<dbReference type="SUPFAM" id="SSF55136">
    <property type="entry name" value="Probable bacterial effector-binding domain"/>
    <property type="match status" value="4"/>
</dbReference>
<dbReference type="GeneID" id="118419305"/>
<dbReference type="PANTHER" id="PTHR11220:SF1">
    <property type="entry name" value="HEME-BINDING PROTEIN 2"/>
    <property type="match status" value="1"/>
</dbReference>
<dbReference type="InterPro" id="IPR011256">
    <property type="entry name" value="Reg_factor_effector_dom_sf"/>
</dbReference>
<dbReference type="Pfam" id="PF04832">
    <property type="entry name" value="SOUL"/>
    <property type="match status" value="4"/>
</dbReference>
<dbReference type="Proteomes" id="UP000001554">
    <property type="component" value="Chromosome 7"/>
</dbReference>
<dbReference type="FunFam" id="3.20.80.10:FF:000012">
    <property type="entry name" value="Uncharacterized protein"/>
    <property type="match status" value="1"/>
</dbReference>
<proteinExistence type="inferred from homology"/>